<dbReference type="SUPFAM" id="SSF52172">
    <property type="entry name" value="CheY-like"/>
    <property type="match status" value="1"/>
</dbReference>
<keyword evidence="2" id="KW-0902">Two-component regulatory system</keyword>
<feature type="modified residue" description="4-aspartylphosphate" evidence="3">
    <location>
        <position position="282"/>
    </location>
</feature>
<dbReference type="InterPro" id="IPR011006">
    <property type="entry name" value="CheY-like_superfamily"/>
</dbReference>
<dbReference type="InterPro" id="IPR036890">
    <property type="entry name" value="HATPase_C_sf"/>
</dbReference>
<dbReference type="EMBL" id="JASJQH010006883">
    <property type="protein sequence ID" value="KAK9729271.1"/>
    <property type="molecule type" value="Genomic_DNA"/>
</dbReference>
<evidence type="ECO:0000313" key="6">
    <source>
        <dbReference type="Proteomes" id="UP001479436"/>
    </source>
</evidence>
<keyword evidence="6" id="KW-1185">Reference proteome</keyword>
<dbReference type="PANTHER" id="PTHR45339:SF1">
    <property type="entry name" value="HYBRID SIGNAL TRANSDUCTION HISTIDINE KINASE J"/>
    <property type="match status" value="1"/>
</dbReference>
<proteinExistence type="predicted"/>
<name>A0ABR2WB67_9FUNG</name>
<feature type="domain" description="Response regulatory" evidence="4">
    <location>
        <begin position="232"/>
        <end position="348"/>
    </location>
</feature>
<evidence type="ECO:0000259" key="4">
    <source>
        <dbReference type="PROSITE" id="PS50110"/>
    </source>
</evidence>
<reference evidence="5 6" key="1">
    <citation type="submission" date="2023-04" db="EMBL/GenBank/DDBJ databases">
        <title>Genome of Basidiobolus ranarum AG-B5.</title>
        <authorList>
            <person name="Stajich J.E."/>
            <person name="Carter-House D."/>
            <person name="Gryganskyi A."/>
        </authorList>
    </citation>
    <scope>NUCLEOTIDE SEQUENCE [LARGE SCALE GENOMIC DNA]</scope>
    <source>
        <strain evidence="5 6">AG-B5</strain>
    </source>
</reference>
<protein>
    <recommendedName>
        <fullName evidence="4">Response regulatory domain-containing protein</fullName>
    </recommendedName>
</protein>
<accession>A0ABR2WB67</accession>
<comment type="caution">
    <text evidence="5">The sequence shown here is derived from an EMBL/GenBank/DDBJ whole genome shotgun (WGS) entry which is preliminary data.</text>
</comment>
<dbReference type="Gene3D" id="3.40.50.2300">
    <property type="match status" value="1"/>
</dbReference>
<gene>
    <name evidence="5" type="ORF">K7432_000421</name>
</gene>
<dbReference type="CDD" id="cd17546">
    <property type="entry name" value="REC_hyHK_CKI1_RcsC-like"/>
    <property type="match status" value="1"/>
</dbReference>
<dbReference type="Proteomes" id="UP001479436">
    <property type="component" value="Unassembled WGS sequence"/>
</dbReference>
<sequence>MRHLTPSMERNKYQFTTILEGTSTTKLVCDPSALQLVVHRLVHLLSNSHNIDLYEDAKICLKIRVIEEDENSATLEYLIECSNKTIPSQYLAIGFNPLAQANGSVGGQFGMNGISLTLTQIMIMKMGGMLISASSPQIGTRFSFQLKFQKPKFELSNPVDKDSISVIIPIPRVEVESSSVESPLQHTCLSNKNHQRVRIEGHDFKHKKQSKKIESSMIAIDSNSSSAQYRGKVILAEDNLICQKLAARLLTKNGYTVTTANNGLEAVQAMENSHDYDIALLDIHMPIMDGVEAGRTMRDKLGFEGQIIALTANTTSEYRKACVDAGFDAFAPKPIKEKDLISILKREDFRSRGPPSGLATM</sequence>
<evidence type="ECO:0000256" key="1">
    <source>
        <dbReference type="ARBA" id="ARBA00022553"/>
    </source>
</evidence>
<evidence type="ECO:0000256" key="2">
    <source>
        <dbReference type="ARBA" id="ARBA00023012"/>
    </source>
</evidence>
<evidence type="ECO:0000256" key="3">
    <source>
        <dbReference type="PROSITE-ProRule" id="PRU00169"/>
    </source>
</evidence>
<dbReference type="Gene3D" id="3.30.565.10">
    <property type="entry name" value="Histidine kinase-like ATPase, C-terminal domain"/>
    <property type="match status" value="1"/>
</dbReference>
<organism evidence="5 6">
    <name type="scientific">Basidiobolus ranarum</name>
    <dbReference type="NCBI Taxonomy" id="34480"/>
    <lineage>
        <taxon>Eukaryota</taxon>
        <taxon>Fungi</taxon>
        <taxon>Fungi incertae sedis</taxon>
        <taxon>Zoopagomycota</taxon>
        <taxon>Entomophthoromycotina</taxon>
        <taxon>Basidiobolomycetes</taxon>
        <taxon>Basidiobolales</taxon>
        <taxon>Basidiobolaceae</taxon>
        <taxon>Basidiobolus</taxon>
    </lineage>
</organism>
<dbReference type="PROSITE" id="PS50110">
    <property type="entry name" value="RESPONSE_REGULATORY"/>
    <property type="match status" value="1"/>
</dbReference>
<evidence type="ECO:0000313" key="5">
    <source>
        <dbReference type="EMBL" id="KAK9729271.1"/>
    </source>
</evidence>
<dbReference type="SMART" id="SM00448">
    <property type="entry name" value="REC"/>
    <property type="match status" value="1"/>
</dbReference>
<keyword evidence="1 3" id="KW-0597">Phosphoprotein</keyword>
<dbReference type="PANTHER" id="PTHR45339">
    <property type="entry name" value="HYBRID SIGNAL TRANSDUCTION HISTIDINE KINASE J"/>
    <property type="match status" value="1"/>
</dbReference>
<dbReference type="Pfam" id="PF00072">
    <property type="entry name" value="Response_reg"/>
    <property type="match status" value="1"/>
</dbReference>
<dbReference type="InterPro" id="IPR001789">
    <property type="entry name" value="Sig_transdc_resp-reg_receiver"/>
</dbReference>
<dbReference type="SUPFAM" id="SSF55874">
    <property type="entry name" value="ATPase domain of HSP90 chaperone/DNA topoisomerase II/histidine kinase"/>
    <property type="match status" value="1"/>
</dbReference>